<accession>A0A9N9H7R7</accession>
<keyword evidence="1" id="KW-0175">Coiled coil</keyword>
<comment type="caution">
    <text evidence="2">The sequence shown here is derived from an EMBL/GenBank/DDBJ whole genome shotgun (WGS) entry which is preliminary data.</text>
</comment>
<keyword evidence="3" id="KW-1185">Reference proteome</keyword>
<proteinExistence type="predicted"/>
<evidence type="ECO:0000256" key="1">
    <source>
        <dbReference type="SAM" id="Coils"/>
    </source>
</evidence>
<gene>
    <name evidence="2" type="ORF">PBRASI_LOCUS11010</name>
</gene>
<organism evidence="2 3">
    <name type="scientific">Paraglomus brasilianum</name>
    <dbReference type="NCBI Taxonomy" id="144538"/>
    <lineage>
        <taxon>Eukaryota</taxon>
        <taxon>Fungi</taxon>
        <taxon>Fungi incertae sedis</taxon>
        <taxon>Mucoromycota</taxon>
        <taxon>Glomeromycotina</taxon>
        <taxon>Glomeromycetes</taxon>
        <taxon>Paraglomerales</taxon>
        <taxon>Paraglomeraceae</taxon>
        <taxon>Paraglomus</taxon>
    </lineage>
</organism>
<feature type="coiled-coil region" evidence="1">
    <location>
        <begin position="4"/>
        <end position="45"/>
    </location>
</feature>
<reference evidence="2" key="1">
    <citation type="submission" date="2021-06" db="EMBL/GenBank/DDBJ databases">
        <authorList>
            <person name="Kallberg Y."/>
            <person name="Tangrot J."/>
            <person name="Rosling A."/>
        </authorList>
    </citation>
    <scope>NUCLEOTIDE SEQUENCE</scope>
    <source>
        <strain evidence="2">BR232B</strain>
    </source>
</reference>
<dbReference type="EMBL" id="CAJVPI010004113">
    <property type="protein sequence ID" value="CAG8665267.1"/>
    <property type="molecule type" value="Genomic_DNA"/>
</dbReference>
<evidence type="ECO:0000313" key="2">
    <source>
        <dbReference type="EMBL" id="CAG8665267.1"/>
    </source>
</evidence>
<dbReference type="OrthoDB" id="10411035at2759"/>
<name>A0A9N9H7R7_9GLOM</name>
<dbReference type="Proteomes" id="UP000789739">
    <property type="component" value="Unassembled WGS sequence"/>
</dbReference>
<sequence>MVNIIEKQQENKELLNEIELLKQQLADKDRELNDYKNTEVNEQEEAEFKQNATERIHQMLVEMRNSLMHDYNWKEKENLEEVVERIVIDHFESTELATDLLKD</sequence>
<protein>
    <submittedName>
        <fullName evidence="2">8816_t:CDS:1</fullName>
    </submittedName>
</protein>
<dbReference type="AlphaFoldDB" id="A0A9N9H7R7"/>
<evidence type="ECO:0000313" key="3">
    <source>
        <dbReference type="Proteomes" id="UP000789739"/>
    </source>
</evidence>